<dbReference type="InterPro" id="IPR016032">
    <property type="entry name" value="Sig_transdc_resp-reg_C-effctor"/>
</dbReference>
<dbReference type="Pfam" id="PF00072">
    <property type="entry name" value="Response_reg"/>
    <property type="match status" value="1"/>
</dbReference>
<dbReference type="PANTHER" id="PTHR43214:SF38">
    <property type="entry name" value="NITRATE_NITRITE RESPONSE REGULATOR PROTEIN NARL"/>
    <property type="match status" value="1"/>
</dbReference>
<evidence type="ECO:0000259" key="4">
    <source>
        <dbReference type="PROSITE" id="PS50110"/>
    </source>
</evidence>
<organism evidence="5 6">
    <name type="scientific">Pseudomonas abyssi</name>
    <dbReference type="NCBI Taxonomy" id="170540"/>
    <lineage>
        <taxon>Bacteria</taxon>
        <taxon>Pseudomonadati</taxon>
        <taxon>Pseudomonadota</taxon>
        <taxon>Gammaproteobacteria</taxon>
        <taxon>Pseudomonadales</taxon>
        <taxon>Pseudomonadaceae</taxon>
        <taxon>Pseudomonas</taxon>
    </lineage>
</organism>
<dbReference type="PANTHER" id="PTHR43214">
    <property type="entry name" value="TWO-COMPONENT RESPONSE REGULATOR"/>
    <property type="match status" value="1"/>
</dbReference>
<sequence>MSASIPATLLLVDDHPMMRHGLRQLIELENDLLVCGDAGNGEEACSEAARLNPDLVLLDNNMPTMNGLETLKRLRAQGYRGKVLLFTVSDAEEDVRDAMRLGADGYLLKDMEPEQLIHRLREVLLGELVVSPTLARVLAQALRAPRSASSADLTDRERQVLKMIAGGLSNKMIGNKLGITEGTVKVHVKHLLHKLGLRSRVEAAVWALENVS</sequence>
<dbReference type="SMART" id="SM00421">
    <property type="entry name" value="HTH_LUXR"/>
    <property type="match status" value="1"/>
</dbReference>
<dbReference type="SMART" id="SM00448">
    <property type="entry name" value="REC"/>
    <property type="match status" value="1"/>
</dbReference>
<evidence type="ECO:0000313" key="5">
    <source>
        <dbReference type="EMBL" id="PBK03463.1"/>
    </source>
</evidence>
<dbReference type="GO" id="GO:0000160">
    <property type="term" value="P:phosphorelay signal transduction system"/>
    <property type="evidence" value="ECO:0007669"/>
    <property type="project" value="InterPro"/>
</dbReference>
<dbReference type="NCBIfam" id="NF007935">
    <property type="entry name" value="PRK10651.1"/>
    <property type="match status" value="1"/>
</dbReference>
<dbReference type="PROSITE" id="PS00622">
    <property type="entry name" value="HTH_LUXR_1"/>
    <property type="match status" value="1"/>
</dbReference>
<feature type="domain" description="Response regulatory" evidence="4">
    <location>
        <begin position="8"/>
        <end position="124"/>
    </location>
</feature>
<feature type="domain" description="HTH luxR-type" evidence="3">
    <location>
        <begin position="146"/>
        <end position="211"/>
    </location>
</feature>
<dbReference type="PROSITE" id="PS50110">
    <property type="entry name" value="RESPONSE_REGULATORY"/>
    <property type="match status" value="1"/>
</dbReference>
<dbReference type="SUPFAM" id="SSF52172">
    <property type="entry name" value="CheY-like"/>
    <property type="match status" value="1"/>
</dbReference>
<dbReference type="InterPro" id="IPR001789">
    <property type="entry name" value="Sig_transdc_resp-reg_receiver"/>
</dbReference>
<keyword evidence="2" id="KW-0597">Phosphoprotein</keyword>
<dbReference type="RefSeq" id="WP_096005547.1">
    <property type="nucleotide sequence ID" value="NZ_NTMR01000019.1"/>
</dbReference>
<keyword evidence="6" id="KW-1185">Reference proteome</keyword>
<dbReference type="Proteomes" id="UP000242313">
    <property type="component" value="Unassembled WGS sequence"/>
</dbReference>
<dbReference type="SUPFAM" id="SSF46894">
    <property type="entry name" value="C-terminal effector domain of the bipartite response regulators"/>
    <property type="match status" value="1"/>
</dbReference>
<dbReference type="InterPro" id="IPR039420">
    <property type="entry name" value="WalR-like"/>
</dbReference>
<dbReference type="Pfam" id="PF00196">
    <property type="entry name" value="GerE"/>
    <property type="match status" value="1"/>
</dbReference>
<accession>A0A2A3MF89</accession>
<dbReference type="InterPro" id="IPR011006">
    <property type="entry name" value="CheY-like_superfamily"/>
</dbReference>
<comment type="caution">
    <text evidence="5">The sequence shown here is derived from an EMBL/GenBank/DDBJ whole genome shotgun (WGS) entry which is preliminary data.</text>
</comment>
<keyword evidence="1" id="KW-0238">DNA-binding</keyword>
<dbReference type="GO" id="GO:0006355">
    <property type="term" value="P:regulation of DNA-templated transcription"/>
    <property type="evidence" value="ECO:0007669"/>
    <property type="project" value="InterPro"/>
</dbReference>
<feature type="modified residue" description="4-aspartylphosphate" evidence="2">
    <location>
        <position position="59"/>
    </location>
</feature>
<reference evidence="5 6" key="1">
    <citation type="submission" date="2017-09" db="EMBL/GenBank/DDBJ databases">
        <title>Pseudomonas abyssi sp. nov. isolated from Abyssopelagic Water.</title>
        <authorList>
            <person name="Wei Y."/>
        </authorList>
    </citation>
    <scope>NUCLEOTIDE SEQUENCE [LARGE SCALE GENOMIC DNA]</scope>
    <source>
        <strain evidence="5 6">MT5</strain>
    </source>
</reference>
<dbReference type="EMBL" id="NTMR01000019">
    <property type="protein sequence ID" value="PBK03463.1"/>
    <property type="molecule type" value="Genomic_DNA"/>
</dbReference>
<evidence type="ECO:0000259" key="3">
    <source>
        <dbReference type="PROSITE" id="PS50043"/>
    </source>
</evidence>
<name>A0A2A3MF89_9PSED</name>
<dbReference type="CDD" id="cd06170">
    <property type="entry name" value="LuxR_C_like"/>
    <property type="match status" value="1"/>
</dbReference>
<evidence type="ECO:0000256" key="1">
    <source>
        <dbReference type="ARBA" id="ARBA00023125"/>
    </source>
</evidence>
<dbReference type="PRINTS" id="PR00038">
    <property type="entry name" value="HTHLUXR"/>
</dbReference>
<dbReference type="Gene3D" id="3.40.50.2300">
    <property type="match status" value="1"/>
</dbReference>
<protein>
    <submittedName>
        <fullName evidence="5">Two-component system response regulator NarL</fullName>
    </submittedName>
</protein>
<dbReference type="AlphaFoldDB" id="A0A2A3MF89"/>
<proteinExistence type="predicted"/>
<gene>
    <name evidence="5" type="ORF">CNQ84_14445</name>
</gene>
<dbReference type="InterPro" id="IPR000792">
    <property type="entry name" value="Tscrpt_reg_LuxR_C"/>
</dbReference>
<dbReference type="GO" id="GO:0003677">
    <property type="term" value="F:DNA binding"/>
    <property type="evidence" value="ECO:0007669"/>
    <property type="project" value="UniProtKB-KW"/>
</dbReference>
<evidence type="ECO:0000256" key="2">
    <source>
        <dbReference type="PROSITE-ProRule" id="PRU00169"/>
    </source>
</evidence>
<evidence type="ECO:0000313" key="6">
    <source>
        <dbReference type="Proteomes" id="UP000242313"/>
    </source>
</evidence>
<dbReference type="PROSITE" id="PS50043">
    <property type="entry name" value="HTH_LUXR_2"/>
    <property type="match status" value="1"/>
</dbReference>